<comment type="subcellular location">
    <subcellularLocation>
        <location evidence="1">Cell membrane</location>
    </subcellularLocation>
    <subcellularLocation>
        <location evidence="2">Cytoplasm</location>
    </subcellularLocation>
</comment>
<protein>
    <recommendedName>
        <fullName evidence="14">MalT-like TPR region domain-containing protein</fullName>
    </recommendedName>
</protein>
<dbReference type="Gene3D" id="1.25.40.10">
    <property type="entry name" value="Tetratricopeptide repeat domain"/>
    <property type="match status" value="2"/>
</dbReference>
<dbReference type="Pfam" id="PF13424">
    <property type="entry name" value="TPR_12"/>
    <property type="match status" value="1"/>
</dbReference>
<evidence type="ECO:0000256" key="7">
    <source>
        <dbReference type="ARBA" id="ARBA00022737"/>
    </source>
</evidence>
<evidence type="ECO:0000256" key="8">
    <source>
        <dbReference type="ARBA" id="ARBA00022803"/>
    </source>
</evidence>
<dbReference type="PANTHER" id="PTHR45954:SF1">
    <property type="entry name" value="LD33695P"/>
    <property type="match status" value="1"/>
</dbReference>
<dbReference type="PANTHER" id="PTHR45954">
    <property type="entry name" value="LD33695P"/>
    <property type="match status" value="1"/>
</dbReference>
<evidence type="ECO:0000256" key="1">
    <source>
        <dbReference type="ARBA" id="ARBA00004236"/>
    </source>
</evidence>
<dbReference type="Proteomes" id="UP000024404">
    <property type="component" value="Unassembled WGS sequence"/>
</dbReference>
<keyword evidence="7" id="KW-0677">Repeat</keyword>
<name>A0A8R1TRK6_ONCVO</name>
<feature type="repeat" description="TPR" evidence="10">
    <location>
        <begin position="239"/>
        <end position="272"/>
    </location>
</feature>
<keyword evidence="6" id="KW-0597">Phosphoprotein</keyword>
<evidence type="ECO:0008006" key="14">
    <source>
        <dbReference type="Google" id="ProtNLM"/>
    </source>
</evidence>
<dbReference type="EnsemblMetazoa" id="OVOC2925.1">
    <property type="protein sequence ID" value="OVOC2925.1"/>
    <property type="gene ID" value="WBGene00239734"/>
</dbReference>
<keyword evidence="4" id="KW-1003">Cell membrane</keyword>
<keyword evidence="5" id="KW-0963">Cytoplasm</keyword>
<dbReference type="PROSITE" id="PS50005">
    <property type="entry name" value="TPR"/>
    <property type="match status" value="1"/>
</dbReference>
<reference evidence="12" key="2">
    <citation type="submission" date="2022-06" db="UniProtKB">
        <authorList>
            <consortium name="EnsemblMetazoa"/>
        </authorList>
    </citation>
    <scope>IDENTIFICATION</scope>
</reference>
<dbReference type="InterPro" id="IPR019734">
    <property type="entry name" value="TPR_rpt"/>
</dbReference>
<keyword evidence="9" id="KW-0472">Membrane</keyword>
<sequence length="737" mass="82119">MSVPLAVEGMDALALAQEGERLCRENSMKAGIKYLEMALEKKINLGGRSLEALSAIYSQLGNAYFVLRIFDKALEYHRHDLETAKLLNDHSGLAKAHGNIANTYKALGDFNSAYEHAVAHLRLAQELNDKECEAAALYNVASVYHCRAKAIIHASEPLDKSGLLTASDMTATSQLQAAINCYLQNLHILENMKDVVACGRTYGNIGNSYYMLGDYATAVYYHNKRLDIARRYGDRAAMRRAYTNLGNAYIFLSETAKALEYYRLALSVAAELHDEVIEAQCCFNVGNGAAICGDHGTELLASSNCISATEYHTRYLKLARNLGDRAAESRACAALVIDFRKQRMIEKAIYFCVLHGHISIKIGDQSSEEVARNSLEDLLKSVKKWPVKEINNIEMDSSADPKPHCASDLDISFKKLLCESESNLDPGLIHQPHNISTTTAVDKQSIRLTSYNDDFFEMVSRLQSKRLNDQRCDPIILSDLTNHSKNITRQSDIVACNPEVETHLGRGHRLSTFFGRVGKAARRQSLLMSTSFFPFTTSTPRTTQSSMKQRLPAGSSDRLRNESSATCVTASHSQSTSSDAESGNARNDDDDAFMQPNMSQTNELPEFRIPIAPPRNRVRYGAEGMLDLIASLQGRRMEEQRAHLNIQSEAIPLSISDDMKDNNESLEYSTSPPLPRHVGRSRSADAGSLYEMVIRCQRDRLEEQRSELPRTMPVEDVSQIVMSMQKGRIETQRASLS</sequence>
<reference evidence="13" key="1">
    <citation type="submission" date="2013-10" db="EMBL/GenBank/DDBJ databases">
        <title>Genome sequencing of Onchocerca volvulus.</title>
        <authorList>
            <person name="Cotton J."/>
            <person name="Tsai J."/>
            <person name="Stanley E."/>
            <person name="Tracey A."/>
            <person name="Holroyd N."/>
            <person name="Lustigman S."/>
            <person name="Berriman M."/>
        </authorList>
    </citation>
    <scope>NUCLEOTIDE SEQUENCE</scope>
</reference>
<dbReference type="InterPro" id="IPR052386">
    <property type="entry name" value="GPSM"/>
</dbReference>
<feature type="compositionally biased region" description="Polar residues" evidence="11">
    <location>
        <begin position="562"/>
        <end position="585"/>
    </location>
</feature>
<evidence type="ECO:0000256" key="9">
    <source>
        <dbReference type="ARBA" id="ARBA00023136"/>
    </source>
</evidence>
<keyword evidence="8 10" id="KW-0802">TPR repeat</keyword>
<proteinExistence type="inferred from homology"/>
<evidence type="ECO:0000256" key="2">
    <source>
        <dbReference type="ARBA" id="ARBA00004496"/>
    </source>
</evidence>
<feature type="compositionally biased region" description="Low complexity" evidence="11">
    <location>
        <begin position="533"/>
        <end position="547"/>
    </location>
</feature>
<feature type="region of interest" description="Disordered" evidence="11">
    <location>
        <begin position="533"/>
        <end position="596"/>
    </location>
</feature>
<evidence type="ECO:0000256" key="6">
    <source>
        <dbReference type="ARBA" id="ARBA00022553"/>
    </source>
</evidence>
<dbReference type="SUPFAM" id="SSF48452">
    <property type="entry name" value="TPR-like"/>
    <property type="match status" value="2"/>
</dbReference>
<accession>A0A8R1TRK6</accession>
<evidence type="ECO:0000256" key="10">
    <source>
        <dbReference type="PROSITE-ProRule" id="PRU00339"/>
    </source>
</evidence>
<evidence type="ECO:0000256" key="11">
    <source>
        <dbReference type="SAM" id="MobiDB-lite"/>
    </source>
</evidence>
<feature type="region of interest" description="Disordered" evidence="11">
    <location>
        <begin position="655"/>
        <end position="683"/>
    </location>
</feature>
<evidence type="ECO:0000313" key="12">
    <source>
        <dbReference type="EnsemblMetazoa" id="OVOC2925.1"/>
    </source>
</evidence>
<keyword evidence="13" id="KW-1185">Reference proteome</keyword>
<evidence type="ECO:0000313" key="13">
    <source>
        <dbReference type="Proteomes" id="UP000024404"/>
    </source>
</evidence>
<organism evidence="12 13">
    <name type="scientific">Onchocerca volvulus</name>
    <dbReference type="NCBI Taxonomy" id="6282"/>
    <lineage>
        <taxon>Eukaryota</taxon>
        <taxon>Metazoa</taxon>
        <taxon>Ecdysozoa</taxon>
        <taxon>Nematoda</taxon>
        <taxon>Chromadorea</taxon>
        <taxon>Rhabditida</taxon>
        <taxon>Spirurina</taxon>
        <taxon>Spiruromorpha</taxon>
        <taxon>Filarioidea</taxon>
        <taxon>Onchocercidae</taxon>
        <taxon>Onchocerca</taxon>
    </lineage>
</organism>
<dbReference type="InterPro" id="IPR011990">
    <property type="entry name" value="TPR-like_helical_dom_sf"/>
</dbReference>
<dbReference type="GO" id="GO:0001965">
    <property type="term" value="F:G-protein alpha-subunit binding"/>
    <property type="evidence" value="ECO:0007669"/>
    <property type="project" value="TreeGrafter"/>
</dbReference>
<dbReference type="GO" id="GO:0005092">
    <property type="term" value="F:GDP-dissociation inhibitor activity"/>
    <property type="evidence" value="ECO:0007669"/>
    <property type="project" value="TreeGrafter"/>
</dbReference>
<dbReference type="GO" id="GO:0005938">
    <property type="term" value="C:cell cortex"/>
    <property type="evidence" value="ECO:0007669"/>
    <property type="project" value="TreeGrafter"/>
</dbReference>
<dbReference type="GO" id="GO:0005886">
    <property type="term" value="C:plasma membrane"/>
    <property type="evidence" value="ECO:0007669"/>
    <property type="project" value="UniProtKB-SubCell"/>
</dbReference>
<dbReference type="EMBL" id="CMVM020000076">
    <property type="status" value="NOT_ANNOTATED_CDS"/>
    <property type="molecule type" value="Genomic_DNA"/>
</dbReference>
<dbReference type="Pfam" id="PF02188">
    <property type="entry name" value="GoLoco"/>
    <property type="match status" value="2"/>
</dbReference>
<dbReference type="OMA" id="HIVENMK"/>
<dbReference type="AlphaFoldDB" id="A0A8R1TRK6"/>
<evidence type="ECO:0000256" key="4">
    <source>
        <dbReference type="ARBA" id="ARBA00022475"/>
    </source>
</evidence>
<evidence type="ECO:0000256" key="3">
    <source>
        <dbReference type="ARBA" id="ARBA00006600"/>
    </source>
</evidence>
<dbReference type="SMART" id="SM00390">
    <property type="entry name" value="GoLoco"/>
    <property type="match status" value="4"/>
</dbReference>
<dbReference type="SMART" id="SM00028">
    <property type="entry name" value="TPR"/>
    <property type="match status" value="4"/>
</dbReference>
<dbReference type="PROSITE" id="PS50877">
    <property type="entry name" value="GOLOCO"/>
    <property type="match status" value="3"/>
</dbReference>
<evidence type="ECO:0000256" key="5">
    <source>
        <dbReference type="ARBA" id="ARBA00022490"/>
    </source>
</evidence>
<dbReference type="InterPro" id="IPR003109">
    <property type="entry name" value="GoLoco_motif"/>
</dbReference>
<dbReference type="GO" id="GO:0000132">
    <property type="term" value="P:establishment of mitotic spindle orientation"/>
    <property type="evidence" value="ECO:0007669"/>
    <property type="project" value="TreeGrafter"/>
</dbReference>
<comment type="similarity">
    <text evidence="3">Belongs to the GPSM family.</text>
</comment>